<keyword evidence="1" id="KW-1133">Transmembrane helix</keyword>
<feature type="transmembrane region" description="Helical" evidence="1">
    <location>
        <begin position="182"/>
        <end position="206"/>
    </location>
</feature>
<reference evidence="2 3" key="1">
    <citation type="submission" date="2019-08" db="EMBL/GenBank/DDBJ databases">
        <title>In-depth cultivation of the pig gut microbiome towards novel bacterial diversity and tailored functional studies.</title>
        <authorList>
            <person name="Wylensek D."/>
            <person name="Hitch T.C.A."/>
            <person name="Clavel T."/>
        </authorList>
    </citation>
    <scope>NUCLEOTIDE SEQUENCE [LARGE SCALE GENOMIC DNA]</scope>
    <source>
        <strain evidence="2 3">68-1-5</strain>
    </source>
</reference>
<proteinExistence type="predicted"/>
<comment type="caution">
    <text evidence="2">The sequence shown here is derived from an EMBL/GenBank/DDBJ whole genome shotgun (WGS) entry which is preliminary data.</text>
</comment>
<evidence type="ECO:0000256" key="1">
    <source>
        <dbReference type="SAM" id="Phobius"/>
    </source>
</evidence>
<evidence type="ECO:0000313" key="3">
    <source>
        <dbReference type="Proteomes" id="UP000434409"/>
    </source>
</evidence>
<dbReference type="Proteomes" id="UP000434409">
    <property type="component" value="Unassembled WGS sequence"/>
</dbReference>
<feature type="transmembrane region" description="Helical" evidence="1">
    <location>
        <begin position="218"/>
        <end position="237"/>
    </location>
</feature>
<accession>A0A6N7V672</accession>
<organism evidence="2 3">
    <name type="scientific">Suipraeoptans intestinalis</name>
    <dbReference type="NCBI Taxonomy" id="2606628"/>
    <lineage>
        <taxon>Bacteria</taxon>
        <taxon>Bacillati</taxon>
        <taxon>Bacillota</taxon>
        <taxon>Clostridia</taxon>
        <taxon>Lachnospirales</taxon>
        <taxon>Lachnospiraceae</taxon>
        <taxon>Suipraeoptans</taxon>
    </lineage>
</organism>
<keyword evidence="1" id="KW-0812">Transmembrane</keyword>
<feature type="transmembrane region" description="Helical" evidence="1">
    <location>
        <begin position="100"/>
        <end position="121"/>
    </location>
</feature>
<keyword evidence="1" id="KW-0472">Membrane</keyword>
<dbReference type="RefSeq" id="WP_154478464.1">
    <property type="nucleotide sequence ID" value="NZ_VULY01000018.1"/>
</dbReference>
<name>A0A6N7V672_9FIRM</name>
<keyword evidence="3" id="KW-1185">Reference proteome</keyword>
<dbReference type="EMBL" id="VULY01000018">
    <property type="protein sequence ID" value="MSR94692.1"/>
    <property type="molecule type" value="Genomic_DNA"/>
</dbReference>
<protein>
    <submittedName>
        <fullName evidence="2">Uncharacterized protein</fullName>
    </submittedName>
</protein>
<feature type="transmembrane region" description="Helical" evidence="1">
    <location>
        <begin position="141"/>
        <end position="161"/>
    </location>
</feature>
<sequence>MSEKKGVFLKSKIKFGTESAGLVLILAVILSQSANRYHLVATVCVCDFYRIVQEPFLFGVLIMPVILFLLLEQTKDRKTLNYYCRVPGRIFLWNRIVKKVLWYSGIFTLLLGGTAFVVGWLKTDSLYNWDQYESVFYLRSQMLVSVSWVWVMAVNLLLIWIKITVLALLHQVFLLLPKSQKYIWLLVVALGAIETFQRGRFFFLVFYPEDFLWNRKEWTMGLLAGGIVLAAGVYAIGRRISGRRDILDVS</sequence>
<evidence type="ECO:0000313" key="2">
    <source>
        <dbReference type="EMBL" id="MSR94692.1"/>
    </source>
</evidence>
<dbReference type="AlphaFoldDB" id="A0A6N7V672"/>
<gene>
    <name evidence="2" type="ORF">FYJ34_10605</name>
</gene>
<feature type="transmembrane region" description="Helical" evidence="1">
    <location>
        <begin position="52"/>
        <end position="71"/>
    </location>
</feature>